<comment type="caution">
    <text evidence="12">The sequence shown here is derived from an EMBL/GenBank/DDBJ whole genome shotgun (WGS) entry which is preliminary data.</text>
</comment>
<dbReference type="PANTHER" id="PTHR11774:SF11">
    <property type="entry name" value="GERANYLGERANYL TRANSFERASE TYPE-2 SUBUNIT BETA"/>
    <property type="match status" value="1"/>
</dbReference>
<dbReference type="InterPro" id="IPR036671">
    <property type="entry name" value="DPH_MB_sf"/>
</dbReference>
<dbReference type="PANTHER" id="PTHR11774">
    <property type="entry name" value="GERANYLGERANYL TRANSFERASE TYPE BETA SUBUNIT"/>
    <property type="match status" value="1"/>
</dbReference>
<comment type="cofactor">
    <cofactor evidence="1">
        <name>Zn(2+)</name>
        <dbReference type="ChEBI" id="CHEBI:29105"/>
    </cofactor>
</comment>
<organism evidence="12 13">
    <name type="scientific">Cryptosporidium xiaoi</name>
    <dbReference type="NCBI Taxonomy" id="659607"/>
    <lineage>
        <taxon>Eukaryota</taxon>
        <taxon>Sar</taxon>
        <taxon>Alveolata</taxon>
        <taxon>Apicomplexa</taxon>
        <taxon>Conoidasida</taxon>
        <taxon>Coccidia</taxon>
        <taxon>Eucoccidiorida</taxon>
        <taxon>Eimeriorina</taxon>
        <taxon>Cryptosporidiidae</taxon>
        <taxon>Cryptosporidium</taxon>
    </lineage>
</organism>
<dbReference type="Pfam" id="PF00432">
    <property type="entry name" value="Prenyltrans"/>
    <property type="match status" value="1"/>
</dbReference>
<dbReference type="InterPro" id="IPR008930">
    <property type="entry name" value="Terpenoid_cyclase/PrenylTrfase"/>
</dbReference>
<name>A0AAV9Y355_9CRYT</name>
<evidence type="ECO:0000256" key="2">
    <source>
        <dbReference type="ARBA" id="ARBA00010497"/>
    </source>
</evidence>
<evidence type="ECO:0000256" key="7">
    <source>
        <dbReference type="ARBA" id="ARBA00022833"/>
    </source>
</evidence>
<keyword evidence="5" id="KW-0479">Metal-binding</keyword>
<dbReference type="EMBL" id="JAWDEY010000013">
    <property type="protein sequence ID" value="KAK6589216.1"/>
    <property type="molecule type" value="Genomic_DNA"/>
</dbReference>
<evidence type="ECO:0000313" key="12">
    <source>
        <dbReference type="EMBL" id="KAK6589216.1"/>
    </source>
</evidence>
<dbReference type="SUPFAM" id="SSF48239">
    <property type="entry name" value="Terpenoid cyclases/Protein prenyltransferases"/>
    <property type="match status" value="1"/>
</dbReference>
<evidence type="ECO:0000256" key="10">
    <source>
        <dbReference type="ARBA" id="ARBA00032766"/>
    </source>
</evidence>
<evidence type="ECO:0000256" key="5">
    <source>
        <dbReference type="ARBA" id="ARBA00022723"/>
    </source>
</evidence>
<dbReference type="InterPro" id="IPR045089">
    <property type="entry name" value="PGGT1B-like"/>
</dbReference>
<evidence type="ECO:0000259" key="11">
    <source>
        <dbReference type="PROSITE" id="PS51074"/>
    </source>
</evidence>
<protein>
    <recommendedName>
        <fullName evidence="9">Geranylgeranyl transferase type II subunit beta</fullName>
    </recommendedName>
    <alternativeName>
        <fullName evidence="10">Type II protein geranyl-geranyltransferase subunit beta</fullName>
    </alternativeName>
</protein>
<gene>
    <name evidence="12" type="ORF">RS030_213442</name>
</gene>
<evidence type="ECO:0000256" key="8">
    <source>
        <dbReference type="ARBA" id="ARBA00023004"/>
    </source>
</evidence>
<evidence type="ECO:0000256" key="6">
    <source>
        <dbReference type="ARBA" id="ARBA00022737"/>
    </source>
</evidence>
<dbReference type="Proteomes" id="UP001311799">
    <property type="component" value="Unassembled WGS sequence"/>
</dbReference>
<dbReference type="InterPro" id="IPR001330">
    <property type="entry name" value="Prenyltrans"/>
</dbReference>
<keyword evidence="8" id="KW-0408">Iron</keyword>
<evidence type="ECO:0000256" key="4">
    <source>
        <dbReference type="ARBA" id="ARBA00022679"/>
    </source>
</evidence>
<dbReference type="SUPFAM" id="SSF144217">
    <property type="entry name" value="CSL zinc finger"/>
    <property type="match status" value="1"/>
</dbReference>
<evidence type="ECO:0000256" key="9">
    <source>
        <dbReference type="ARBA" id="ARBA00030816"/>
    </source>
</evidence>
<accession>A0AAV9Y355</accession>
<evidence type="ECO:0000313" key="13">
    <source>
        <dbReference type="Proteomes" id="UP001311799"/>
    </source>
</evidence>
<keyword evidence="13" id="KW-1185">Reference proteome</keyword>
<sequence length="471" mass="53884">MIIRFTMNSENKIFNRESHKLFLNRIINGAFSKCSPLNSQINSIYIHGMYWVLCCLKLLKYRIHDEFPNIQIIKDILSRCESIYIFNSTILMGYSLNPFGSLGPTILSTLSGIKIKILLENKISQDERSKIMNFIQSNLKLRNFNEAFFSNSNSQSNEIDIRFIYSALSSIYLLNMDGVNIVKENIPVPKILNTLKNLQNIDGGFGRRPKDESHAGYTFCAMASIALLQKFDKSIDISVINHDRLERWLLKRIIVPEDHEMTGESLCFNGRIGKRCDVCYSWWVIASIKIIESIFTGHNSIFSNKDDDTLIKIIFGIISHQNKDGGFQKMPFKTGNIDETADPLHTFLSISASSILIKYLISKGEQRIFRFLESVGFLDSISEVDPITVLPIESGYIWKVVSISEFKWIGGDLETLYYNCPCGDIFWVKLSDLECATKNNEFEQSMVLECESCSLKIKVTFCKESIQNLIK</sequence>
<keyword evidence="4" id="KW-0808">Transferase</keyword>
<feature type="domain" description="DPH-type MB" evidence="11">
    <location>
        <begin position="397"/>
        <end position="462"/>
    </location>
</feature>
<dbReference type="GO" id="GO:0046872">
    <property type="term" value="F:metal ion binding"/>
    <property type="evidence" value="ECO:0007669"/>
    <property type="project" value="UniProtKB-KW"/>
</dbReference>
<dbReference type="Pfam" id="PF05207">
    <property type="entry name" value="Zn_ribbon_CSL"/>
    <property type="match status" value="1"/>
</dbReference>
<evidence type="ECO:0000256" key="3">
    <source>
        <dbReference type="ARBA" id="ARBA00022602"/>
    </source>
</evidence>
<dbReference type="GO" id="GO:0008318">
    <property type="term" value="F:protein prenyltransferase activity"/>
    <property type="evidence" value="ECO:0007669"/>
    <property type="project" value="InterPro"/>
</dbReference>
<reference evidence="12 13" key="1">
    <citation type="submission" date="2023-10" db="EMBL/GenBank/DDBJ databases">
        <title>Comparative genomics analysis reveals potential genetic determinants of host preference in Cryptosporidium xiaoi.</title>
        <authorList>
            <person name="Xiao L."/>
            <person name="Li J."/>
        </authorList>
    </citation>
    <scope>NUCLEOTIDE SEQUENCE [LARGE SCALE GENOMIC DNA]</scope>
    <source>
        <strain evidence="12 13">52996</strain>
    </source>
</reference>
<keyword evidence="6" id="KW-0677">Repeat</keyword>
<keyword evidence="3" id="KW-0637">Prenyltransferase</keyword>
<dbReference type="Gene3D" id="3.10.660.10">
    <property type="entry name" value="DPH Zinc finger"/>
    <property type="match status" value="1"/>
</dbReference>
<evidence type="ECO:0000256" key="1">
    <source>
        <dbReference type="ARBA" id="ARBA00001947"/>
    </source>
</evidence>
<dbReference type="AlphaFoldDB" id="A0AAV9Y355"/>
<dbReference type="PROSITE" id="PS51074">
    <property type="entry name" value="DPH_MB"/>
    <property type="match status" value="1"/>
</dbReference>
<proteinExistence type="inferred from homology"/>
<keyword evidence="7" id="KW-0862">Zinc</keyword>
<dbReference type="Gene3D" id="1.50.10.20">
    <property type="match status" value="1"/>
</dbReference>
<comment type="similarity">
    <text evidence="2">Belongs to the protein prenyltransferase subunit beta family.</text>
</comment>
<dbReference type="InterPro" id="IPR007872">
    <property type="entry name" value="DPH_MB_dom"/>
</dbReference>